<dbReference type="EMBL" id="JALJYF010000002">
    <property type="protein sequence ID" value="MCP1727965.1"/>
    <property type="molecule type" value="Genomic_DNA"/>
</dbReference>
<gene>
    <name evidence="1" type="ORF">J2T60_001965</name>
</gene>
<organism evidence="1 2">
    <name type="scientific">Natronospira proteinivora</name>
    <dbReference type="NCBI Taxonomy" id="1807133"/>
    <lineage>
        <taxon>Bacteria</taxon>
        <taxon>Pseudomonadati</taxon>
        <taxon>Pseudomonadota</taxon>
        <taxon>Gammaproteobacteria</taxon>
        <taxon>Natronospirales</taxon>
        <taxon>Natronospiraceae</taxon>
        <taxon>Natronospira</taxon>
    </lineage>
</organism>
<protein>
    <submittedName>
        <fullName evidence="1">Tetratricopeptide (TPR) repeat protein</fullName>
    </submittedName>
</protein>
<dbReference type="SUPFAM" id="SSF81901">
    <property type="entry name" value="HCP-like"/>
    <property type="match status" value="1"/>
</dbReference>
<comment type="caution">
    <text evidence="1">The sequence shown here is derived from an EMBL/GenBank/DDBJ whole genome shotgun (WGS) entry which is preliminary data.</text>
</comment>
<dbReference type="SMART" id="SM00028">
    <property type="entry name" value="TPR"/>
    <property type="match status" value="2"/>
</dbReference>
<evidence type="ECO:0000313" key="1">
    <source>
        <dbReference type="EMBL" id="MCP1727965.1"/>
    </source>
</evidence>
<keyword evidence="2" id="KW-1185">Reference proteome</keyword>
<dbReference type="RefSeq" id="WP_253449125.1">
    <property type="nucleotide sequence ID" value="NZ_JALJYF010000002.1"/>
</dbReference>
<dbReference type="PROSITE" id="PS51257">
    <property type="entry name" value="PROKAR_LIPOPROTEIN"/>
    <property type="match status" value="1"/>
</dbReference>
<dbReference type="Proteomes" id="UP001523550">
    <property type="component" value="Unassembled WGS sequence"/>
</dbReference>
<accession>A0ABT1G9I5</accession>
<dbReference type="InterPro" id="IPR019734">
    <property type="entry name" value="TPR_rpt"/>
</dbReference>
<reference evidence="1 2" key="1">
    <citation type="submission" date="2022-03" db="EMBL/GenBank/DDBJ databases">
        <title>Genomic Encyclopedia of Type Strains, Phase III (KMG-III): the genomes of soil and plant-associated and newly described type strains.</title>
        <authorList>
            <person name="Whitman W."/>
        </authorList>
    </citation>
    <scope>NUCLEOTIDE SEQUENCE [LARGE SCALE GENOMIC DNA]</scope>
    <source>
        <strain evidence="1 2">BSker1</strain>
    </source>
</reference>
<name>A0ABT1G9I5_9GAMM</name>
<evidence type="ECO:0000313" key="2">
    <source>
        <dbReference type="Proteomes" id="UP001523550"/>
    </source>
</evidence>
<proteinExistence type="predicted"/>
<sequence>MRNTPWLALCLSLTLLGGCATYGDEVGGALRMADAGEYEAARESLSEVLDPEGDDRLLYHLEQGVIAHLAGDYQQSIDYLLTAEDIGDALYTRYFSDAVRAALSHPRNAPYRGTAYELAYIHYFQALNFTHLAQQSDDRVTRRRHLDSALVETRRLDARLRELMLLEGDYQEAAADREANRMSGLLQAFHGISADISDPNLLQFREAAWLRYLSGVLYEKAGDLDDARIAYQRAAELYEEGYAQQFAIDEGMVDRAWRDAFRMEAVTGNWSAVAETAEQRLGESAAQGIRESDSDTAHVVVIQHVDRLPPRGELNLVMYADPRRRSVTLQPVAVGSYEEQMAQEIWFRALYADTGPLGWLTHFSQGGLEGLIRGSFEKSFYIGPFWGQLESLGLVDALRGGVRVAVPYPGPPRPPPPPAKLWVGEGQHVFQTADNLTYMAYQDLLMEAGEELRRAVARELLRHSLASLAARELEEEFGTAGLLLGLFARAGTSATVRADTRAWQGLPAAVRVVRLELPPGEHELRLSSGRFMIPEGGESATVRLTVSAGDVHVLQARRISHRHDLLPPLERNEAMIRLNH</sequence>